<dbReference type="Proteomes" id="UP001604335">
    <property type="component" value="Unassembled WGS sequence"/>
</dbReference>
<evidence type="ECO:0000313" key="1">
    <source>
        <dbReference type="EMBL" id="MFG3816919.1"/>
    </source>
</evidence>
<comment type="caution">
    <text evidence="1">The sequence shown here is derived from an EMBL/GenBank/DDBJ whole genome shotgun (WGS) entry which is preliminary data.</text>
</comment>
<gene>
    <name evidence="1" type="ORF">VPK24_04670</name>
</gene>
<name>A0ABW7C6V7_9CYAN</name>
<dbReference type="RefSeq" id="WP_393010947.1">
    <property type="nucleotide sequence ID" value="NZ_JAZAQF010000028.1"/>
</dbReference>
<keyword evidence="2" id="KW-1185">Reference proteome</keyword>
<evidence type="ECO:0000313" key="2">
    <source>
        <dbReference type="Proteomes" id="UP001604335"/>
    </source>
</evidence>
<sequence length="138" mass="14593">MEPLAMGAAAIGVLMLKKSAETTSELLTKEVLEPVLPQIRTAVGALAAPVRDRVAALGDRVAARLPAANLENPFEDLTLLEAIVVEETADPAVAATVNEVVSSLPAINIKIDQRKQQGNVFNDQSAPVFNAPITQHFS</sequence>
<accession>A0ABW7C6V7</accession>
<dbReference type="EMBL" id="JAZAQF010000028">
    <property type="protein sequence ID" value="MFG3816919.1"/>
    <property type="molecule type" value="Genomic_DNA"/>
</dbReference>
<organism evidence="1 2">
    <name type="scientific">Limnothrix redekei LRLZ20PSL1</name>
    <dbReference type="NCBI Taxonomy" id="3112953"/>
    <lineage>
        <taxon>Bacteria</taxon>
        <taxon>Bacillati</taxon>
        <taxon>Cyanobacteriota</taxon>
        <taxon>Cyanophyceae</taxon>
        <taxon>Pseudanabaenales</taxon>
        <taxon>Pseudanabaenaceae</taxon>
        <taxon>Limnothrix</taxon>
    </lineage>
</organism>
<protein>
    <submittedName>
        <fullName evidence="1">Uncharacterized protein</fullName>
    </submittedName>
</protein>
<reference evidence="2" key="1">
    <citation type="journal article" date="2024" name="Algal Res.">
        <title>Biochemical, toxicological and genomic investigation of a high-biomass producing Limnothrix strain isolated from Italian shallow drinking water reservoir.</title>
        <authorList>
            <person name="Simonazzi M."/>
            <person name="Shishido T.K."/>
            <person name="Delbaje E."/>
            <person name="Wahlsten M."/>
            <person name="Fewer D.P."/>
            <person name="Sivonen K."/>
            <person name="Pezzolesi L."/>
            <person name="Pistocchi R."/>
        </authorList>
    </citation>
    <scope>NUCLEOTIDE SEQUENCE [LARGE SCALE GENOMIC DNA]</scope>
    <source>
        <strain evidence="2">LRLZ20PSL1</strain>
    </source>
</reference>
<proteinExistence type="predicted"/>